<dbReference type="AlphaFoldDB" id="A0A0P0GDA0"/>
<protein>
    <submittedName>
        <fullName evidence="1">Uncharacterized protein</fullName>
    </submittedName>
</protein>
<accession>A0A0P0GDA0</accession>
<organism evidence="1 2">
    <name type="scientific">Bacteroides cellulosilyticus</name>
    <dbReference type="NCBI Taxonomy" id="246787"/>
    <lineage>
        <taxon>Bacteria</taxon>
        <taxon>Pseudomonadati</taxon>
        <taxon>Bacteroidota</taxon>
        <taxon>Bacteroidia</taxon>
        <taxon>Bacteroidales</taxon>
        <taxon>Bacteroidaceae</taxon>
        <taxon>Bacteroides</taxon>
    </lineage>
</organism>
<dbReference type="Proteomes" id="UP000061809">
    <property type="component" value="Chromosome"/>
</dbReference>
<proteinExistence type="predicted"/>
<dbReference type="EMBL" id="CP012801">
    <property type="protein sequence ID" value="ALJ62386.1"/>
    <property type="molecule type" value="Genomic_DNA"/>
</dbReference>
<dbReference type="KEGG" id="bcel:BcellWH2_05178"/>
<gene>
    <name evidence="1" type="ORF">BcellWH2_05178</name>
</gene>
<sequence>MINNFLDADDTDNADLKGCAIKVDKKNPRYPCHPRLKNNIPNGANHLSPNTNHFYSYLIELAGWMRVIRKEGPNSIRTDASRVPIFSNKNSRILKDTGTVSM</sequence>
<name>A0A0P0GDA0_9BACE</name>
<evidence type="ECO:0000313" key="2">
    <source>
        <dbReference type="Proteomes" id="UP000061809"/>
    </source>
</evidence>
<reference evidence="1 2" key="1">
    <citation type="journal article" date="2015" name="Science">
        <title>Genetic determinants of in vivo fitness and diet responsiveness in multiple human gut Bacteroides.</title>
        <authorList>
            <person name="Wu M."/>
            <person name="McNulty N.P."/>
            <person name="Rodionov D.A."/>
            <person name="Khoroshkin M.S."/>
            <person name="Griffin N.W."/>
            <person name="Cheng J."/>
            <person name="Latreille P."/>
            <person name="Kerstetter R.A."/>
            <person name="Terrapon N."/>
            <person name="Henrissat B."/>
            <person name="Osterman A.L."/>
            <person name="Gordon J.I."/>
        </authorList>
    </citation>
    <scope>NUCLEOTIDE SEQUENCE [LARGE SCALE GENOMIC DNA]</scope>
    <source>
        <strain evidence="1 2">WH2</strain>
    </source>
</reference>
<evidence type="ECO:0000313" key="1">
    <source>
        <dbReference type="EMBL" id="ALJ62386.1"/>
    </source>
</evidence>